<dbReference type="InterPro" id="IPR059049">
    <property type="entry name" value="TSEN34_N"/>
</dbReference>
<feature type="active site" evidence="6">
    <location>
        <position position="223"/>
    </location>
</feature>
<accession>A0A6G1IA59</accession>
<dbReference type="GO" id="GO:0003676">
    <property type="term" value="F:nucleic acid binding"/>
    <property type="evidence" value="ECO:0007669"/>
    <property type="project" value="InterPro"/>
</dbReference>
<evidence type="ECO:0000256" key="3">
    <source>
        <dbReference type="ARBA" id="ARBA00023239"/>
    </source>
</evidence>
<feature type="active site" evidence="6">
    <location>
        <position position="262"/>
    </location>
</feature>
<keyword evidence="10" id="KW-0378">Hydrolase</keyword>
<dbReference type="OrthoDB" id="48041at2759"/>
<feature type="region of interest" description="Disordered" evidence="7">
    <location>
        <begin position="118"/>
        <end position="145"/>
    </location>
</feature>
<dbReference type="GO" id="GO:0000213">
    <property type="term" value="F:tRNA-intron lyase activity"/>
    <property type="evidence" value="ECO:0007669"/>
    <property type="project" value="UniProtKB-UniRule"/>
</dbReference>
<dbReference type="PANTHER" id="PTHR13070">
    <property type="entry name" value="TRNA-SPLICING ENDONUCLEASE SUBUNIT SEN34-RELATED"/>
    <property type="match status" value="1"/>
</dbReference>
<dbReference type="GO" id="GO:0000214">
    <property type="term" value="C:tRNA-intron endonuclease complex"/>
    <property type="evidence" value="ECO:0007669"/>
    <property type="project" value="UniProtKB-UniRule"/>
</dbReference>
<dbReference type="Proteomes" id="UP000799640">
    <property type="component" value="Unassembled WGS sequence"/>
</dbReference>
<dbReference type="GO" id="GO:0000379">
    <property type="term" value="P:tRNA-type intron splice site recognition and cleavage"/>
    <property type="evidence" value="ECO:0007669"/>
    <property type="project" value="UniProtKB-UniRule"/>
</dbReference>
<evidence type="ECO:0000256" key="6">
    <source>
        <dbReference type="PIRSR" id="PIRSR017250-50"/>
    </source>
</evidence>
<sequence>MADITVAEPFPIFAVANKYILYDINTVTYIRRVHHICGVLIGNIPQAAQQNVFSGIPLELIPEEARLLVERGSAYIVDDVASHRRGLTDLSAAERIAFVSVLEKQGLEAALAQKRKADKKREKHFEKAGGKARKRGPDREDTELESASASYAVSRAASVVPNDSDVQPLCITPTTSYPPLSAPKPTTALLPPASPSYDLFAHLHSKDYFLSPGLRFGCQYLAYPGDPLRFHSHFLANGVAWDQEISLLNIVAGGRLGTGVKKGYLVGGKDDSRDEVRVFCFEWAAM</sequence>
<feature type="active site" evidence="6">
    <location>
        <position position="231"/>
    </location>
</feature>
<dbReference type="SUPFAM" id="SSF53032">
    <property type="entry name" value="tRNA-intron endonuclease catalytic domain-like"/>
    <property type="match status" value="1"/>
</dbReference>
<dbReference type="Pfam" id="PF26577">
    <property type="entry name" value="TSEN34_N"/>
    <property type="match status" value="1"/>
</dbReference>
<feature type="compositionally biased region" description="Basic and acidic residues" evidence="7">
    <location>
        <begin position="119"/>
        <end position="139"/>
    </location>
</feature>
<evidence type="ECO:0000256" key="5">
    <source>
        <dbReference type="PIRNR" id="PIRNR017250"/>
    </source>
</evidence>
<dbReference type="Pfam" id="PF01974">
    <property type="entry name" value="tRNA_int_endo"/>
    <property type="match status" value="1"/>
</dbReference>
<dbReference type="InterPro" id="IPR016690">
    <property type="entry name" value="TSEN34"/>
</dbReference>
<dbReference type="InterPro" id="IPR006676">
    <property type="entry name" value="tRNA_splic"/>
</dbReference>
<comment type="function">
    <text evidence="4">Constitutes one of the two catalytic subunit of the tRNA-splicing endonuclease complex, a complex responsible for identification and cleavage of the splice sites in pre-tRNA. It cleaves pre-tRNA at the 5'- and 3'-splice sites to release the intron. The products are an intron and two tRNA half-molecules bearing 2',3'-cyclic phosphate and 5'-OH termini. There are no conserved sequences at the splice sites, but the intron is invariably located at the same site in the gene, placing the splice sites an invariant distance from the constant structural features of the tRNA body. It probably carries the active site for 3'-splice site cleavage.</text>
</comment>
<dbReference type="PANTHER" id="PTHR13070:SF0">
    <property type="entry name" value="TRNA-SPLICING ENDONUCLEASE SUBUNIT SEN34"/>
    <property type="match status" value="1"/>
</dbReference>
<evidence type="ECO:0000256" key="7">
    <source>
        <dbReference type="SAM" id="MobiDB-lite"/>
    </source>
</evidence>
<dbReference type="NCBIfam" id="TIGR00324">
    <property type="entry name" value="endA"/>
    <property type="match status" value="1"/>
</dbReference>
<evidence type="ECO:0000313" key="10">
    <source>
        <dbReference type="EMBL" id="KAF2405193.1"/>
    </source>
</evidence>
<feature type="domain" description="tRNA intron endonuclease catalytic" evidence="8">
    <location>
        <begin position="196"/>
        <end position="270"/>
    </location>
</feature>
<evidence type="ECO:0000256" key="4">
    <source>
        <dbReference type="ARBA" id="ARBA00059865"/>
    </source>
</evidence>
<evidence type="ECO:0000313" key="11">
    <source>
        <dbReference type="Proteomes" id="UP000799640"/>
    </source>
</evidence>
<proteinExistence type="inferred from homology"/>
<dbReference type="InterPro" id="IPR036167">
    <property type="entry name" value="tRNA_intron_Endo_cat-like_sf"/>
</dbReference>
<evidence type="ECO:0000256" key="1">
    <source>
        <dbReference type="ARBA" id="ARBA00008078"/>
    </source>
</evidence>
<keyword evidence="10" id="KW-0255">Endonuclease</keyword>
<organism evidence="10 11">
    <name type="scientific">Trichodelitschia bisporula</name>
    <dbReference type="NCBI Taxonomy" id="703511"/>
    <lineage>
        <taxon>Eukaryota</taxon>
        <taxon>Fungi</taxon>
        <taxon>Dikarya</taxon>
        <taxon>Ascomycota</taxon>
        <taxon>Pezizomycotina</taxon>
        <taxon>Dothideomycetes</taxon>
        <taxon>Dothideomycetes incertae sedis</taxon>
        <taxon>Phaeotrichales</taxon>
        <taxon>Phaeotrichaceae</taxon>
        <taxon>Trichodelitschia</taxon>
    </lineage>
</organism>
<evidence type="ECO:0000259" key="9">
    <source>
        <dbReference type="Pfam" id="PF26577"/>
    </source>
</evidence>
<dbReference type="CDD" id="cd22363">
    <property type="entry name" value="tRNA-intron_lyase_C"/>
    <property type="match status" value="1"/>
</dbReference>
<dbReference type="Gene3D" id="3.40.1350.10">
    <property type="match status" value="1"/>
</dbReference>
<dbReference type="InterPro" id="IPR006677">
    <property type="entry name" value="tRNA_intron_Endonuc_cat-like"/>
</dbReference>
<dbReference type="PIRSF" id="PIRSF017250">
    <property type="entry name" value="tRNA_splic_SEN34"/>
    <property type="match status" value="1"/>
</dbReference>
<feature type="domain" description="TSEN34 N-terminal" evidence="9">
    <location>
        <begin position="11"/>
        <end position="79"/>
    </location>
</feature>
<keyword evidence="3 5" id="KW-0456">Lyase</keyword>
<dbReference type="EC" id="4.6.1.16" evidence="5"/>
<evidence type="ECO:0000259" key="8">
    <source>
        <dbReference type="Pfam" id="PF01974"/>
    </source>
</evidence>
<dbReference type="AlphaFoldDB" id="A0A6G1IA59"/>
<name>A0A6G1IA59_9PEZI</name>
<gene>
    <name evidence="10" type="ORF">EJ06DRAFT_525729</name>
</gene>
<keyword evidence="11" id="KW-1185">Reference proteome</keyword>
<keyword evidence="2 5" id="KW-0819">tRNA processing</keyword>
<comment type="similarity">
    <text evidence="1 5">Belongs to the tRNA-intron endonuclease family.</text>
</comment>
<dbReference type="FunFam" id="3.40.1350.10:FF:000008">
    <property type="entry name" value="tRNA-splicing endonuclease subunit Sen34"/>
    <property type="match status" value="1"/>
</dbReference>
<keyword evidence="10" id="KW-0540">Nuclease</keyword>
<evidence type="ECO:0000256" key="2">
    <source>
        <dbReference type="ARBA" id="ARBA00022694"/>
    </source>
</evidence>
<protein>
    <recommendedName>
        <fullName evidence="5">tRNA-splicing endonuclease subunit Sen34</fullName>
        <ecNumber evidence="5">4.6.1.16</ecNumber>
    </recommendedName>
</protein>
<dbReference type="InterPro" id="IPR011856">
    <property type="entry name" value="tRNA_endonuc-like_dom_sf"/>
</dbReference>
<reference evidence="10" key="1">
    <citation type="journal article" date="2020" name="Stud. Mycol.">
        <title>101 Dothideomycetes genomes: a test case for predicting lifestyles and emergence of pathogens.</title>
        <authorList>
            <person name="Haridas S."/>
            <person name="Albert R."/>
            <person name="Binder M."/>
            <person name="Bloem J."/>
            <person name="Labutti K."/>
            <person name="Salamov A."/>
            <person name="Andreopoulos B."/>
            <person name="Baker S."/>
            <person name="Barry K."/>
            <person name="Bills G."/>
            <person name="Bluhm B."/>
            <person name="Cannon C."/>
            <person name="Castanera R."/>
            <person name="Culley D."/>
            <person name="Daum C."/>
            <person name="Ezra D."/>
            <person name="Gonzalez J."/>
            <person name="Henrissat B."/>
            <person name="Kuo A."/>
            <person name="Liang C."/>
            <person name="Lipzen A."/>
            <person name="Lutzoni F."/>
            <person name="Magnuson J."/>
            <person name="Mondo S."/>
            <person name="Nolan M."/>
            <person name="Ohm R."/>
            <person name="Pangilinan J."/>
            <person name="Park H.-J."/>
            <person name="Ramirez L."/>
            <person name="Alfaro M."/>
            <person name="Sun H."/>
            <person name="Tritt A."/>
            <person name="Yoshinaga Y."/>
            <person name="Zwiers L.-H."/>
            <person name="Turgeon B."/>
            <person name="Goodwin S."/>
            <person name="Spatafora J."/>
            <person name="Crous P."/>
            <person name="Grigoriev I."/>
        </authorList>
    </citation>
    <scope>NUCLEOTIDE SEQUENCE</scope>
    <source>
        <strain evidence="10">CBS 262.69</strain>
    </source>
</reference>
<dbReference type="EMBL" id="ML996687">
    <property type="protein sequence ID" value="KAF2405193.1"/>
    <property type="molecule type" value="Genomic_DNA"/>
</dbReference>